<name>A0A6A3H3Z5_9STRA</name>
<feature type="non-terminal residue" evidence="1">
    <location>
        <position position="1"/>
    </location>
</feature>
<dbReference type="Proteomes" id="UP000435112">
    <property type="component" value="Unassembled WGS sequence"/>
</dbReference>
<gene>
    <name evidence="1" type="ORF">PR002_g29100</name>
</gene>
<evidence type="ECO:0000313" key="1">
    <source>
        <dbReference type="EMBL" id="KAE8964030.1"/>
    </source>
</evidence>
<evidence type="ECO:0008006" key="3">
    <source>
        <dbReference type="Google" id="ProtNLM"/>
    </source>
</evidence>
<evidence type="ECO:0000313" key="2">
    <source>
        <dbReference type="Proteomes" id="UP000435112"/>
    </source>
</evidence>
<comment type="caution">
    <text evidence="1">The sequence shown here is derived from an EMBL/GenBank/DDBJ whole genome shotgun (WGS) entry which is preliminary data.</text>
</comment>
<dbReference type="PANTHER" id="PTHR46586">
    <property type="entry name" value="ANKYRIN REPEAT-CONTAINING PROTEIN"/>
    <property type="match status" value="1"/>
</dbReference>
<sequence length="539" mass="59910">ENDISSLAENARVEGVGVRVEWGPKNLKKAVACGHSDVAWWLVEHRPHVLHNLNKALHCAVRNGDVLVAEWLLSQGARWPHDPRGHSAGHQLAQNGRLDVLKWLDGKGQIGKALGYLANAAEGGQLDVVRWLIERDTRNSRESSKGRMTNLGGQASLAIHAAAVYGHLNVAKYLRAQAKAPSSVQYALQAQKQRRLVEHLRHQLGRYNRSAMVSGKTMATAAGKGYIGMVQWLHEEFGCDPEVDLFDYDKTQPRHTFADIVAMDSAAKNGHLEVVKYLHDVQISMQASAKKRKRDHTKQKCTPTCTIKAMDDAAANGHLKVVQWLHSNRSEGCTKSAMDEAAANGQLDVVLWLHENRREGCSSSAMDGAARNGQLGVVKWLHKNSTAGCTARAMDDAATSGHLEIVKWLHEHRAESSIDAAMAGAANFGRLDIVKWLHRKIPHACSGEMDKAAEGGKLRLLQWLYTNCSKHKVTFGIDEAVRYNYFEAVLFLYHQCQAECTEEAARATINNDETEDLRAWLLERHPEFEAVEEEEEAFD</sequence>
<reference evidence="1 2" key="1">
    <citation type="submission" date="2018-09" db="EMBL/GenBank/DDBJ databases">
        <title>Genomic investigation of the strawberry pathogen Phytophthora fragariae indicates pathogenicity is determined by transcriptional variation in three key races.</title>
        <authorList>
            <person name="Adams T.M."/>
            <person name="Armitage A.D."/>
            <person name="Sobczyk M.K."/>
            <person name="Bates H.J."/>
            <person name="Dunwell J.M."/>
            <person name="Nellist C.F."/>
            <person name="Harrison R.J."/>
        </authorList>
    </citation>
    <scope>NUCLEOTIDE SEQUENCE [LARGE SCALE GENOMIC DNA]</scope>
    <source>
        <strain evidence="1 2">SCRP324</strain>
    </source>
</reference>
<dbReference type="Pfam" id="PF12796">
    <property type="entry name" value="Ank_2"/>
    <property type="match status" value="1"/>
</dbReference>
<dbReference type="PANTHER" id="PTHR46586:SF3">
    <property type="entry name" value="ANKYRIN REPEAT-CONTAINING PROTEIN"/>
    <property type="match status" value="1"/>
</dbReference>
<dbReference type="SUPFAM" id="SSF48403">
    <property type="entry name" value="Ankyrin repeat"/>
    <property type="match status" value="1"/>
</dbReference>
<dbReference type="InterPro" id="IPR036770">
    <property type="entry name" value="Ankyrin_rpt-contain_sf"/>
</dbReference>
<organism evidence="1 2">
    <name type="scientific">Phytophthora rubi</name>
    <dbReference type="NCBI Taxonomy" id="129364"/>
    <lineage>
        <taxon>Eukaryota</taxon>
        <taxon>Sar</taxon>
        <taxon>Stramenopiles</taxon>
        <taxon>Oomycota</taxon>
        <taxon>Peronosporomycetes</taxon>
        <taxon>Peronosporales</taxon>
        <taxon>Peronosporaceae</taxon>
        <taxon>Phytophthora</taxon>
    </lineage>
</organism>
<dbReference type="EMBL" id="QXFU01005525">
    <property type="protein sequence ID" value="KAE8964030.1"/>
    <property type="molecule type" value="Genomic_DNA"/>
</dbReference>
<accession>A0A6A3H3Z5</accession>
<dbReference type="Pfam" id="PF13637">
    <property type="entry name" value="Ank_4"/>
    <property type="match status" value="1"/>
</dbReference>
<dbReference type="SMART" id="SM00248">
    <property type="entry name" value="ANK"/>
    <property type="match status" value="6"/>
</dbReference>
<dbReference type="Gene3D" id="1.25.40.20">
    <property type="entry name" value="Ankyrin repeat-containing domain"/>
    <property type="match status" value="4"/>
</dbReference>
<proteinExistence type="predicted"/>
<dbReference type="AlphaFoldDB" id="A0A6A3H3Z5"/>
<protein>
    <recommendedName>
        <fullName evidence="3">Ankyrin repeat domain-containing protein</fullName>
    </recommendedName>
</protein>
<dbReference type="InterPro" id="IPR002110">
    <property type="entry name" value="Ankyrin_rpt"/>
</dbReference>
<dbReference type="OrthoDB" id="543798at2759"/>
<dbReference type="InterPro" id="IPR052050">
    <property type="entry name" value="SecEffector_AnkRepeat"/>
</dbReference>